<feature type="active site" description="Proton donor" evidence="5">
    <location>
        <position position="115"/>
    </location>
</feature>
<accession>A0A846ZLN0</accession>
<dbReference type="SUPFAM" id="SSF52788">
    <property type="entry name" value="Phosphotyrosine protein phosphatases I"/>
    <property type="match status" value="1"/>
</dbReference>
<dbReference type="EMBL" id="JAAZQD010000003">
    <property type="protein sequence ID" value="NKZ39235.1"/>
    <property type="molecule type" value="Genomic_DNA"/>
</dbReference>
<dbReference type="PANTHER" id="PTHR11717">
    <property type="entry name" value="LOW MOLECULAR WEIGHT PROTEIN TYROSINE PHOSPHATASE"/>
    <property type="match status" value="1"/>
</dbReference>
<dbReference type="Pfam" id="PF01451">
    <property type="entry name" value="LMWPc"/>
    <property type="match status" value="1"/>
</dbReference>
<dbReference type="GO" id="GO:0004725">
    <property type="term" value="F:protein tyrosine phosphatase activity"/>
    <property type="evidence" value="ECO:0007669"/>
    <property type="project" value="UniProtKB-EC"/>
</dbReference>
<dbReference type="InterPro" id="IPR023485">
    <property type="entry name" value="Ptyr_pPase"/>
</dbReference>
<proteinExistence type="inferred from homology"/>
<comment type="similarity">
    <text evidence="1">Belongs to the low molecular weight phosphotyrosine protein phosphatase family.</text>
</comment>
<dbReference type="Gene3D" id="3.40.50.2300">
    <property type="match status" value="1"/>
</dbReference>
<keyword evidence="4" id="KW-0904">Protein phosphatase</keyword>
<dbReference type="AlphaFoldDB" id="A0A846ZLN0"/>
<dbReference type="PANTHER" id="PTHR11717:SF7">
    <property type="entry name" value="LOW MOLECULAR WEIGHT PHOSPHOTYROSINE PROTEIN PHOSPHATASE"/>
    <property type="match status" value="1"/>
</dbReference>
<dbReference type="InterPro" id="IPR050438">
    <property type="entry name" value="LMW_PTPase"/>
</dbReference>
<protein>
    <recommendedName>
        <fullName evidence="2">protein-tyrosine-phosphatase</fullName>
        <ecNumber evidence="2">3.1.3.48</ecNumber>
    </recommendedName>
</protein>
<sequence>MGNICRSPLAEAVARLEFERAGLNLPVDSCGTGGWHAGEGADPRSVRAGAEAGYDLSPHRARRLEDADFTRWRWLLAMDAANLDEMRTRCPSSLHGRLGLFLDVAGVRAEGEVPDPYYGGREDFRAVLNLARDGVQGLIERLRVA</sequence>
<evidence type="ECO:0000256" key="3">
    <source>
        <dbReference type="ARBA" id="ARBA00022801"/>
    </source>
</evidence>
<dbReference type="EC" id="3.1.3.48" evidence="2"/>
<name>A0A846ZLN0_9GAMM</name>
<feature type="active site" evidence="5">
    <location>
        <position position="6"/>
    </location>
</feature>
<dbReference type="InterPro" id="IPR036196">
    <property type="entry name" value="Ptyr_pPase_sf"/>
</dbReference>
<organism evidence="7 8">
    <name type="scientific">Oleiagrimonas citrea</name>
    <dbReference type="NCBI Taxonomy" id="1665687"/>
    <lineage>
        <taxon>Bacteria</taxon>
        <taxon>Pseudomonadati</taxon>
        <taxon>Pseudomonadota</taxon>
        <taxon>Gammaproteobacteria</taxon>
        <taxon>Lysobacterales</taxon>
        <taxon>Rhodanobacteraceae</taxon>
        <taxon>Oleiagrimonas</taxon>
    </lineage>
</organism>
<evidence type="ECO:0000313" key="8">
    <source>
        <dbReference type="Proteomes" id="UP000541636"/>
    </source>
</evidence>
<evidence type="ECO:0000256" key="4">
    <source>
        <dbReference type="ARBA" id="ARBA00022912"/>
    </source>
</evidence>
<comment type="caution">
    <text evidence="7">The sequence shown here is derived from an EMBL/GenBank/DDBJ whole genome shotgun (WGS) entry which is preliminary data.</text>
</comment>
<evidence type="ECO:0000313" key="7">
    <source>
        <dbReference type="EMBL" id="NKZ39235.1"/>
    </source>
</evidence>
<evidence type="ECO:0000256" key="2">
    <source>
        <dbReference type="ARBA" id="ARBA00013064"/>
    </source>
</evidence>
<dbReference type="Proteomes" id="UP000541636">
    <property type="component" value="Unassembled WGS sequence"/>
</dbReference>
<evidence type="ECO:0000259" key="6">
    <source>
        <dbReference type="SMART" id="SM00226"/>
    </source>
</evidence>
<keyword evidence="8" id="KW-1185">Reference proteome</keyword>
<evidence type="ECO:0000256" key="5">
    <source>
        <dbReference type="PIRSR" id="PIRSR617867-1"/>
    </source>
</evidence>
<dbReference type="CDD" id="cd16343">
    <property type="entry name" value="LMWPTP"/>
    <property type="match status" value="1"/>
</dbReference>
<feature type="domain" description="Phosphotyrosine protein phosphatase I" evidence="6">
    <location>
        <begin position="2"/>
        <end position="141"/>
    </location>
</feature>
<dbReference type="PRINTS" id="PR00719">
    <property type="entry name" value="LMWPTPASE"/>
</dbReference>
<keyword evidence="3" id="KW-0378">Hydrolase</keyword>
<dbReference type="InterPro" id="IPR017867">
    <property type="entry name" value="Tyr_phospatase_low_mol_wt"/>
</dbReference>
<reference evidence="7 8" key="1">
    <citation type="journal article" date="2017" name="Int. J. Syst. Evol. Microbiol.">
        <title>Oleiagrimonas citrea sp. nov., a marine bacterium isolated from tidal flat sediment and emended description of the genus Oleiagrimonas Fang et al. 2015 and Oleiagrimonas soli.</title>
        <authorList>
            <person name="Yang S.H."/>
            <person name="Seo H.S."/>
            <person name="Seong C.N."/>
            <person name="Kwon K.K."/>
        </authorList>
    </citation>
    <scope>NUCLEOTIDE SEQUENCE [LARGE SCALE GENOMIC DNA]</scope>
    <source>
        <strain evidence="7 8">MEBiC09124</strain>
    </source>
</reference>
<gene>
    <name evidence="7" type="ORF">HF690_09765</name>
</gene>
<evidence type="ECO:0000256" key="1">
    <source>
        <dbReference type="ARBA" id="ARBA00011063"/>
    </source>
</evidence>
<dbReference type="SMART" id="SM00226">
    <property type="entry name" value="LMWPc"/>
    <property type="match status" value="1"/>
</dbReference>